<keyword evidence="3" id="KW-1185">Reference proteome</keyword>
<feature type="region of interest" description="Disordered" evidence="1">
    <location>
        <begin position="205"/>
        <end position="226"/>
    </location>
</feature>
<evidence type="ECO:0000256" key="1">
    <source>
        <dbReference type="SAM" id="MobiDB-lite"/>
    </source>
</evidence>
<reference evidence="2" key="1">
    <citation type="submission" date="2021-10" db="EMBL/GenBank/DDBJ databases">
        <authorList>
            <person name="Piombo E."/>
        </authorList>
    </citation>
    <scope>NUCLEOTIDE SEQUENCE</scope>
</reference>
<gene>
    <name evidence="2" type="ORF">CSOL1703_00004552</name>
</gene>
<evidence type="ECO:0000313" key="2">
    <source>
        <dbReference type="EMBL" id="CAH0052686.1"/>
    </source>
</evidence>
<organism evidence="2 3">
    <name type="scientific">Clonostachys solani</name>
    <dbReference type="NCBI Taxonomy" id="160281"/>
    <lineage>
        <taxon>Eukaryota</taxon>
        <taxon>Fungi</taxon>
        <taxon>Dikarya</taxon>
        <taxon>Ascomycota</taxon>
        <taxon>Pezizomycotina</taxon>
        <taxon>Sordariomycetes</taxon>
        <taxon>Hypocreomycetidae</taxon>
        <taxon>Hypocreales</taxon>
        <taxon>Bionectriaceae</taxon>
        <taxon>Clonostachys</taxon>
    </lineage>
</organism>
<comment type="caution">
    <text evidence="2">The sequence shown here is derived from an EMBL/GenBank/DDBJ whole genome shotgun (WGS) entry which is preliminary data.</text>
</comment>
<evidence type="ECO:0000313" key="3">
    <source>
        <dbReference type="Proteomes" id="UP000775872"/>
    </source>
</evidence>
<dbReference type="OrthoDB" id="5133425at2759"/>
<sequence>MPGRTGSPEPTLNIMSKDQEETYDQIVERRHQLIRPLWEKYEQGHYKFIPDDQPESTIELIKSSDLRVERRGDFSKGQLSSIHVAHSGAKEFPGVNFIGFEPTQQCLAFRGEARHLESFIEFSNAMVKGERVQFVFKAPAALVIPKAGFRKNLDYDEFAGQVEIVEYAMWLRPPSPEDEASAYPPDDLVMLSPDEDGLFENTEPASNAAACDEQGNTLPMDFDDQSPEPLVPNSKIYSTDSTLSDIPEEQEEVSFDGRQQGNTVNIADQDQDHEMIDGNALQVRACTDCDAKEADKLASQLEADAALAVSLSQSLTNTTRYTLRKRSSTQPPEEVVNPTKSSSSKIAEASKENGKTLRATSTAKQPAKKTSKKANTGPQTRKTKPRRQ</sequence>
<feature type="region of interest" description="Disordered" evidence="1">
    <location>
        <begin position="321"/>
        <end position="388"/>
    </location>
</feature>
<protein>
    <submittedName>
        <fullName evidence="2">Uncharacterized protein</fullName>
    </submittedName>
</protein>
<proteinExistence type="predicted"/>
<name>A0A9P0EID6_9HYPO</name>
<dbReference type="AlphaFoldDB" id="A0A9P0EID6"/>
<dbReference type="Proteomes" id="UP000775872">
    <property type="component" value="Unassembled WGS sequence"/>
</dbReference>
<dbReference type="EMBL" id="CABFOC020000045">
    <property type="protein sequence ID" value="CAH0052686.1"/>
    <property type="molecule type" value="Genomic_DNA"/>
</dbReference>
<accession>A0A9P0EID6</accession>